<evidence type="ECO:0000256" key="5">
    <source>
        <dbReference type="ARBA" id="ARBA00023136"/>
    </source>
</evidence>
<dbReference type="RefSeq" id="WP_118011467.1">
    <property type="nucleotide sequence ID" value="NZ_CAUBVL010000022.1"/>
</dbReference>
<comment type="caution">
    <text evidence="8">The sequence shown here is derived from an EMBL/GenBank/DDBJ whole genome shotgun (WGS) entry which is preliminary data.</text>
</comment>
<dbReference type="PANTHER" id="PTHR34478">
    <property type="entry name" value="PROTEIN LEMA"/>
    <property type="match status" value="1"/>
</dbReference>
<dbReference type="InterPro" id="IPR023353">
    <property type="entry name" value="LemA-like_dom_sf"/>
</dbReference>
<feature type="coiled-coil region" evidence="6">
    <location>
        <begin position="114"/>
        <end position="141"/>
    </location>
</feature>
<reference evidence="10 11" key="1">
    <citation type="submission" date="2018-08" db="EMBL/GenBank/DDBJ databases">
        <title>A genome reference for cultivated species of the human gut microbiota.</title>
        <authorList>
            <person name="Zou Y."/>
            <person name="Xue W."/>
            <person name="Luo G."/>
        </authorList>
    </citation>
    <scope>NUCLEOTIDE SEQUENCE [LARGE SCALE GENOMIC DNA]</scope>
    <source>
        <strain evidence="8 10">AF15-20</strain>
        <strain evidence="7 11">AF22-10AC</strain>
        <strain evidence="9 12">AM42-13AC</strain>
    </source>
</reference>
<evidence type="ECO:0000256" key="3">
    <source>
        <dbReference type="ARBA" id="ARBA00022692"/>
    </source>
</evidence>
<keyword evidence="3" id="KW-0812">Transmembrane</keyword>
<keyword evidence="6" id="KW-0175">Coiled coil</keyword>
<evidence type="ECO:0000256" key="2">
    <source>
        <dbReference type="ARBA" id="ARBA00008854"/>
    </source>
</evidence>
<evidence type="ECO:0000313" key="10">
    <source>
        <dbReference type="Proteomes" id="UP000265489"/>
    </source>
</evidence>
<accession>A0A395WC04</accession>
<dbReference type="SUPFAM" id="SSF140478">
    <property type="entry name" value="LemA-like"/>
    <property type="match status" value="1"/>
</dbReference>
<dbReference type="Gene3D" id="1.20.1440.20">
    <property type="entry name" value="LemA-like domain"/>
    <property type="match status" value="1"/>
</dbReference>
<evidence type="ECO:0000256" key="4">
    <source>
        <dbReference type="ARBA" id="ARBA00022989"/>
    </source>
</evidence>
<evidence type="ECO:0000313" key="9">
    <source>
        <dbReference type="EMBL" id="RHB05034.1"/>
    </source>
</evidence>
<dbReference type="EMBL" id="QRYQ01000011">
    <property type="protein sequence ID" value="RGU91444.1"/>
    <property type="molecule type" value="Genomic_DNA"/>
</dbReference>
<dbReference type="PANTHER" id="PTHR34478:SF1">
    <property type="entry name" value="PROTEIN LEMA"/>
    <property type="match status" value="1"/>
</dbReference>
<dbReference type="GeneID" id="66579612"/>
<dbReference type="EMBL" id="QSGD01000024">
    <property type="protein sequence ID" value="RHB05034.1"/>
    <property type="molecule type" value="Genomic_DNA"/>
</dbReference>
<dbReference type="Proteomes" id="UP000265489">
    <property type="component" value="Unassembled WGS sequence"/>
</dbReference>
<evidence type="ECO:0000313" key="7">
    <source>
        <dbReference type="EMBL" id="RGS43405.1"/>
    </source>
</evidence>
<evidence type="ECO:0000313" key="12">
    <source>
        <dbReference type="Proteomes" id="UP000285288"/>
    </source>
</evidence>
<sequence length="181" mass="20723">MILIIVIVVVLVLLVLFFMSSYNKLVHLSNRVDEGFSTMDVYLKKRFDLIPNLVETVKGYAKHEADTLSSVIAQRNMAKTSKDVMDSENKITNAIQGIFAVAEQYPDLKANTNFMDLQNQLKKVEEDIANSRKYYNALVREYNDVIMSVPTNIVASLFHFEKKTMFEVANASERENVQVKF</sequence>
<dbReference type="EMBL" id="QRVM01000106">
    <property type="protein sequence ID" value="RGS43405.1"/>
    <property type="molecule type" value="Genomic_DNA"/>
</dbReference>
<protein>
    <submittedName>
        <fullName evidence="8">LemA family protein</fullName>
    </submittedName>
</protein>
<evidence type="ECO:0000256" key="6">
    <source>
        <dbReference type="SAM" id="Coils"/>
    </source>
</evidence>
<dbReference type="InterPro" id="IPR007156">
    <property type="entry name" value="MamQ_LemA"/>
</dbReference>
<organism evidence="8 10">
    <name type="scientific">Holdemanella biformis</name>
    <dbReference type="NCBI Taxonomy" id="1735"/>
    <lineage>
        <taxon>Bacteria</taxon>
        <taxon>Bacillati</taxon>
        <taxon>Bacillota</taxon>
        <taxon>Erysipelotrichia</taxon>
        <taxon>Erysipelotrichales</taxon>
        <taxon>Erysipelotrichaceae</taxon>
        <taxon>Holdemanella</taxon>
    </lineage>
</organism>
<evidence type="ECO:0000313" key="11">
    <source>
        <dbReference type="Proteomes" id="UP000285274"/>
    </source>
</evidence>
<name>A0A395WC04_9FIRM</name>
<keyword evidence="5" id="KW-0472">Membrane</keyword>
<dbReference type="Proteomes" id="UP000285274">
    <property type="component" value="Unassembled WGS sequence"/>
</dbReference>
<comment type="similarity">
    <text evidence="2">Belongs to the LemA family.</text>
</comment>
<evidence type="ECO:0000313" key="8">
    <source>
        <dbReference type="EMBL" id="RGU91444.1"/>
    </source>
</evidence>
<dbReference type="Proteomes" id="UP000285288">
    <property type="component" value="Unassembled WGS sequence"/>
</dbReference>
<proteinExistence type="inferred from homology"/>
<dbReference type="GO" id="GO:0016020">
    <property type="term" value="C:membrane"/>
    <property type="evidence" value="ECO:0007669"/>
    <property type="project" value="UniProtKB-SubCell"/>
</dbReference>
<evidence type="ECO:0000256" key="1">
    <source>
        <dbReference type="ARBA" id="ARBA00004167"/>
    </source>
</evidence>
<comment type="subcellular location">
    <subcellularLocation>
        <location evidence="1">Membrane</location>
        <topology evidence="1">Single-pass membrane protein</topology>
    </subcellularLocation>
</comment>
<dbReference type="Pfam" id="PF04011">
    <property type="entry name" value="LemA"/>
    <property type="match status" value="1"/>
</dbReference>
<gene>
    <name evidence="9" type="ORF">DW907_06920</name>
    <name evidence="8" type="ORF">DWW32_06935</name>
    <name evidence="7" type="ORF">DWX92_12145</name>
</gene>
<dbReference type="AlphaFoldDB" id="A0A395WC04"/>
<keyword evidence="4" id="KW-1133">Transmembrane helix</keyword>